<evidence type="ECO:0000313" key="2">
    <source>
        <dbReference type="EMBL" id="QMV71784.1"/>
    </source>
</evidence>
<organism evidence="2 3">
    <name type="scientific">Comamonas piscis</name>
    <dbReference type="NCBI Taxonomy" id="1562974"/>
    <lineage>
        <taxon>Bacteria</taxon>
        <taxon>Pseudomonadati</taxon>
        <taxon>Pseudomonadota</taxon>
        <taxon>Betaproteobacteria</taxon>
        <taxon>Burkholderiales</taxon>
        <taxon>Comamonadaceae</taxon>
        <taxon>Comamonas</taxon>
    </lineage>
</organism>
<proteinExistence type="predicted"/>
<gene>
    <name evidence="2" type="ORF">HS961_02430</name>
</gene>
<feature type="chain" id="PRO_5028848483" description="Lipoprotein" evidence="1">
    <location>
        <begin position="25"/>
        <end position="99"/>
    </location>
</feature>
<dbReference type="EMBL" id="CP058554">
    <property type="protein sequence ID" value="QMV71784.1"/>
    <property type="molecule type" value="Genomic_DNA"/>
</dbReference>
<dbReference type="Proteomes" id="UP000515240">
    <property type="component" value="Chromosome"/>
</dbReference>
<dbReference type="PROSITE" id="PS51257">
    <property type="entry name" value="PROKAR_LIPOPROTEIN"/>
    <property type="match status" value="1"/>
</dbReference>
<keyword evidence="1" id="KW-0732">Signal</keyword>
<dbReference type="KEGG" id="cpis:HS961_02430"/>
<keyword evidence="3" id="KW-1185">Reference proteome</keyword>
<dbReference type="AlphaFoldDB" id="A0A7G5ECQ9"/>
<name>A0A7G5ECQ9_9BURK</name>
<evidence type="ECO:0000256" key="1">
    <source>
        <dbReference type="SAM" id="SignalP"/>
    </source>
</evidence>
<sequence length="99" mass="10902">MTPSISRKRFSFAAWPAVCVAVLALQGCDVVAPIGSNAVLSDQVIAEKTANYFSSTEAHVQVFGFDRQRESTRYQASFQGNKYNCSIYMNQVRCDPAGQ</sequence>
<accession>A0A7G5ECQ9</accession>
<dbReference type="RefSeq" id="WP_182326216.1">
    <property type="nucleotide sequence ID" value="NZ_CP058554.1"/>
</dbReference>
<protein>
    <recommendedName>
        <fullName evidence="4">Lipoprotein</fullName>
    </recommendedName>
</protein>
<evidence type="ECO:0008006" key="4">
    <source>
        <dbReference type="Google" id="ProtNLM"/>
    </source>
</evidence>
<evidence type="ECO:0000313" key="3">
    <source>
        <dbReference type="Proteomes" id="UP000515240"/>
    </source>
</evidence>
<feature type="signal peptide" evidence="1">
    <location>
        <begin position="1"/>
        <end position="24"/>
    </location>
</feature>
<reference evidence="2 3" key="1">
    <citation type="journal article" date="2020" name="G3 (Bethesda)">
        <title>CeMbio - The Caenorhabditis elegans Microbiome Resource.</title>
        <authorList>
            <person name="Dirksen P."/>
            <person name="Assie A."/>
            <person name="Zimmermann J."/>
            <person name="Zhang F."/>
            <person name="Tietje A.M."/>
            <person name="Marsh S.A."/>
            <person name="Felix M.A."/>
            <person name="Shapira M."/>
            <person name="Kaleta C."/>
            <person name="Schulenburg H."/>
            <person name="Samuel B."/>
        </authorList>
    </citation>
    <scope>NUCLEOTIDE SEQUENCE [LARGE SCALE GENOMIC DNA]</scope>
    <source>
        <strain evidence="2 3">BIGb0172</strain>
    </source>
</reference>